<feature type="transmembrane region" description="Helical" evidence="2">
    <location>
        <begin position="33"/>
        <end position="54"/>
    </location>
</feature>
<keyword evidence="2" id="KW-0472">Membrane</keyword>
<dbReference type="GO" id="GO:0005886">
    <property type="term" value="C:plasma membrane"/>
    <property type="evidence" value="ECO:0007669"/>
    <property type="project" value="TreeGrafter"/>
</dbReference>
<feature type="transmembrane region" description="Helical" evidence="2">
    <location>
        <begin position="245"/>
        <end position="268"/>
    </location>
</feature>
<dbReference type="Proteomes" id="UP000366872">
    <property type="component" value="Unassembled WGS sequence"/>
</dbReference>
<feature type="transmembrane region" description="Helical" evidence="2">
    <location>
        <begin position="338"/>
        <end position="363"/>
    </location>
</feature>
<evidence type="ECO:0000313" key="4">
    <source>
        <dbReference type="Proteomes" id="UP000366872"/>
    </source>
</evidence>
<dbReference type="PANTHER" id="PTHR11328:SF24">
    <property type="entry name" value="MAJOR FACILITATOR SUPERFAMILY (MFS) PROFILE DOMAIN-CONTAINING PROTEIN"/>
    <property type="match status" value="1"/>
</dbReference>
<comment type="similarity">
    <text evidence="1">Belongs to the sodium:galactoside symporter (TC 2.A.2) family.</text>
</comment>
<dbReference type="EMBL" id="CAAHFG010000001">
    <property type="protein sequence ID" value="VGO13033.1"/>
    <property type="molecule type" value="Genomic_DNA"/>
</dbReference>
<dbReference type="SUPFAM" id="SSF103473">
    <property type="entry name" value="MFS general substrate transporter"/>
    <property type="match status" value="1"/>
</dbReference>
<keyword evidence="4" id="KW-1185">Reference proteome</keyword>
<feature type="transmembrane region" description="Helical" evidence="2">
    <location>
        <begin position="424"/>
        <end position="444"/>
    </location>
</feature>
<feature type="transmembrane region" description="Helical" evidence="2">
    <location>
        <begin position="155"/>
        <end position="174"/>
    </location>
</feature>
<evidence type="ECO:0000313" key="3">
    <source>
        <dbReference type="EMBL" id="VGO13033.1"/>
    </source>
</evidence>
<feature type="transmembrane region" description="Helical" evidence="2">
    <location>
        <begin position="114"/>
        <end position="134"/>
    </location>
</feature>
<evidence type="ECO:0000256" key="1">
    <source>
        <dbReference type="ARBA" id="ARBA00009617"/>
    </source>
</evidence>
<feature type="transmembrane region" description="Helical" evidence="2">
    <location>
        <begin position="384"/>
        <end position="404"/>
    </location>
</feature>
<accession>A0A6C2TZK5</accession>
<feature type="transmembrane region" description="Helical" evidence="2">
    <location>
        <begin position="313"/>
        <end position="332"/>
    </location>
</feature>
<dbReference type="AlphaFoldDB" id="A0A6C2TZK5"/>
<organism evidence="3 4">
    <name type="scientific">Pontiella desulfatans</name>
    <dbReference type="NCBI Taxonomy" id="2750659"/>
    <lineage>
        <taxon>Bacteria</taxon>
        <taxon>Pseudomonadati</taxon>
        <taxon>Kiritimatiellota</taxon>
        <taxon>Kiritimatiellia</taxon>
        <taxon>Kiritimatiellales</taxon>
        <taxon>Pontiellaceae</taxon>
        <taxon>Pontiella</taxon>
    </lineage>
</organism>
<proteinExistence type="inferred from homology"/>
<feature type="transmembrane region" description="Helical" evidence="2">
    <location>
        <begin position="280"/>
        <end position="301"/>
    </location>
</feature>
<keyword evidence="2" id="KW-1133">Transmembrane helix</keyword>
<dbReference type="Pfam" id="PF13347">
    <property type="entry name" value="MFS_2"/>
    <property type="match status" value="1"/>
</dbReference>
<dbReference type="PANTHER" id="PTHR11328">
    <property type="entry name" value="MAJOR FACILITATOR SUPERFAMILY DOMAIN-CONTAINING PROTEIN"/>
    <property type="match status" value="1"/>
</dbReference>
<feature type="transmembrane region" description="Helical" evidence="2">
    <location>
        <begin position="194"/>
        <end position="212"/>
    </location>
</feature>
<dbReference type="GO" id="GO:0015293">
    <property type="term" value="F:symporter activity"/>
    <property type="evidence" value="ECO:0007669"/>
    <property type="project" value="InterPro"/>
</dbReference>
<name>A0A6C2TZK5_PONDE</name>
<gene>
    <name evidence="3" type="primary">yjmB_3</name>
    <name evidence="3" type="ORF">PDESU_01587</name>
</gene>
<evidence type="ECO:0000256" key="2">
    <source>
        <dbReference type="SAM" id="Phobius"/>
    </source>
</evidence>
<dbReference type="GO" id="GO:0008643">
    <property type="term" value="P:carbohydrate transport"/>
    <property type="evidence" value="ECO:0007669"/>
    <property type="project" value="InterPro"/>
</dbReference>
<protein>
    <submittedName>
        <fullName evidence="3">Putative symporter YjmB</fullName>
    </submittedName>
</protein>
<sequence>MKTAHKTKPEDRVPFGQKLAVGAGGFPVQNGGLVIPFMAQAIFQIFLGLNPIMFGMAMTIPRIWDAFTDPVMGRISDRFKSRWGRRRPFVFGGAIALAFSFSSIWLVPRGMGETGIFLWLTVGSILFFTAFTIYSVPYNALTYEQTPDYHERTRLMVFMALFYNIGNLCVNWYLPATNLNCFSDTLVGARWVSLVLGIVVFIGLGVLPAIFGKERFYAVAEKSENKIGFFKAIGQAASSKPMMGLVGIVFALNFCGAVAGSIAMYIVIYHVKGGDVEQGIILNAWNGTGFAVVGFVGIYMLRWLALHFGKRRTMLIVLAMTALGGVSKWFIFTPDMPYLLLLDSVLNGPIWVSLGVIVPSMIADLCDWDEYKFGERREGIISSVFTWITKFGGSFTFLVSGIAIHFSGFNEKLGADQPAGTMTILRLFFVGASILAPVLAMFCLKLYTLNEKDAYEIRAKLEARRGEV</sequence>
<dbReference type="InterPro" id="IPR036259">
    <property type="entry name" value="MFS_trans_sf"/>
</dbReference>
<dbReference type="Gene3D" id="1.20.1250.20">
    <property type="entry name" value="MFS general substrate transporter like domains"/>
    <property type="match status" value="1"/>
</dbReference>
<keyword evidence="2" id="KW-0812">Transmembrane</keyword>
<dbReference type="InterPro" id="IPR039672">
    <property type="entry name" value="MFS_2"/>
</dbReference>
<reference evidence="3 4" key="1">
    <citation type="submission" date="2019-04" db="EMBL/GenBank/DDBJ databases">
        <authorList>
            <person name="Van Vliet M D."/>
        </authorList>
    </citation>
    <scope>NUCLEOTIDE SEQUENCE [LARGE SCALE GENOMIC DNA]</scope>
    <source>
        <strain evidence="3 4">F1</strain>
    </source>
</reference>
<dbReference type="RefSeq" id="WP_136078651.1">
    <property type="nucleotide sequence ID" value="NZ_CAAHFG010000001.1"/>
</dbReference>
<feature type="transmembrane region" description="Helical" evidence="2">
    <location>
        <begin position="88"/>
        <end position="108"/>
    </location>
</feature>